<comment type="caution">
    <text evidence="1">The sequence shown here is derived from an EMBL/GenBank/DDBJ whole genome shotgun (WGS) entry which is preliminary data.</text>
</comment>
<organism evidence="1 2">
    <name type="scientific">Apiosordaria backusii</name>
    <dbReference type="NCBI Taxonomy" id="314023"/>
    <lineage>
        <taxon>Eukaryota</taxon>
        <taxon>Fungi</taxon>
        <taxon>Dikarya</taxon>
        <taxon>Ascomycota</taxon>
        <taxon>Pezizomycotina</taxon>
        <taxon>Sordariomycetes</taxon>
        <taxon>Sordariomycetidae</taxon>
        <taxon>Sordariales</taxon>
        <taxon>Lasiosphaeriaceae</taxon>
        <taxon>Apiosordaria</taxon>
    </lineage>
</organism>
<protein>
    <submittedName>
        <fullName evidence="1">Uncharacterized protein</fullName>
    </submittedName>
</protein>
<evidence type="ECO:0000313" key="2">
    <source>
        <dbReference type="Proteomes" id="UP001172159"/>
    </source>
</evidence>
<sequence>MIDNEGMFVDVWAVRVPVKRAVGMVRYRVPSRAGTLCYPGLFKKRRGGSGCDGRNKQGLGEVAREMDCGRMVSRTRGLKLRQGDLRWSQKCWRATASCRANAEGAKWKYVCRSKSNRHARVSHDVILPQPKQICRSLPSAPLQLKPAQPGPAVWPSSTCPACQAELNGPGLLLSSELFVEVFEMLLRSIDSSHLTLPCSLRLAQS</sequence>
<name>A0AA40EYS9_9PEZI</name>
<dbReference type="Proteomes" id="UP001172159">
    <property type="component" value="Unassembled WGS sequence"/>
</dbReference>
<dbReference type="EMBL" id="JAUKTV010000001">
    <property type="protein sequence ID" value="KAK0748039.1"/>
    <property type="molecule type" value="Genomic_DNA"/>
</dbReference>
<gene>
    <name evidence="1" type="ORF">B0T21DRAFT_15386</name>
</gene>
<proteinExistence type="predicted"/>
<evidence type="ECO:0000313" key="1">
    <source>
        <dbReference type="EMBL" id="KAK0748039.1"/>
    </source>
</evidence>
<dbReference type="AlphaFoldDB" id="A0AA40EYS9"/>
<keyword evidence="2" id="KW-1185">Reference proteome</keyword>
<accession>A0AA40EYS9</accession>
<reference evidence="1" key="1">
    <citation type="submission" date="2023-06" db="EMBL/GenBank/DDBJ databases">
        <title>Genome-scale phylogeny and comparative genomics of the fungal order Sordariales.</title>
        <authorList>
            <consortium name="Lawrence Berkeley National Laboratory"/>
            <person name="Hensen N."/>
            <person name="Bonometti L."/>
            <person name="Westerberg I."/>
            <person name="Brannstrom I.O."/>
            <person name="Guillou S."/>
            <person name="Cros-Aarteil S."/>
            <person name="Calhoun S."/>
            <person name="Haridas S."/>
            <person name="Kuo A."/>
            <person name="Mondo S."/>
            <person name="Pangilinan J."/>
            <person name="Riley R."/>
            <person name="Labutti K."/>
            <person name="Andreopoulos B."/>
            <person name="Lipzen A."/>
            <person name="Chen C."/>
            <person name="Yanf M."/>
            <person name="Daum C."/>
            <person name="Ng V."/>
            <person name="Clum A."/>
            <person name="Steindorff A."/>
            <person name="Ohm R."/>
            <person name="Martin F."/>
            <person name="Silar P."/>
            <person name="Natvig D."/>
            <person name="Lalanne C."/>
            <person name="Gautier V."/>
            <person name="Ament-Velasquez S.L."/>
            <person name="Kruys A."/>
            <person name="Hutchinson M.I."/>
            <person name="Powell A.J."/>
            <person name="Barry K."/>
            <person name="Miller A.N."/>
            <person name="Grigoriev I.V."/>
            <person name="Debuchy R."/>
            <person name="Gladieux P."/>
            <person name="Thoren M.H."/>
            <person name="Johannesson H."/>
        </authorList>
    </citation>
    <scope>NUCLEOTIDE SEQUENCE</scope>
    <source>
        <strain evidence="1">CBS 540.89</strain>
    </source>
</reference>